<name>B0Y5M2_ASPFC</name>
<dbReference type="EMBL" id="DS499598">
    <property type="protein sequence ID" value="EDP50057.1"/>
    <property type="molecule type" value="Genomic_DNA"/>
</dbReference>
<dbReference type="Proteomes" id="UP000001699">
    <property type="component" value="Unassembled WGS sequence"/>
</dbReference>
<dbReference type="VEuPathDB" id="FungiDB:AFUB_063880"/>
<evidence type="ECO:0000313" key="2">
    <source>
        <dbReference type="EMBL" id="EDP50057.1"/>
    </source>
</evidence>
<dbReference type="AlphaFoldDB" id="B0Y5M2"/>
<accession>B0Y5M2</accession>
<feature type="region of interest" description="Disordered" evidence="1">
    <location>
        <begin position="1"/>
        <end position="51"/>
    </location>
</feature>
<dbReference type="HOGENOM" id="CLU_3105921_0_0_1"/>
<evidence type="ECO:0000313" key="3">
    <source>
        <dbReference type="Proteomes" id="UP000001699"/>
    </source>
</evidence>
<gene>
    <name evidence="2" type="ORF">AFUB_063880</name>
</gene>
<sequence length="51" mass="6051">MKGKKEKKREQKTGWVELIGKEPSKDKAVGKESAFREDQTRKEAWPQHRVR</sequence>
<feature type="compositionally biased region" description="Basic and acidic residues" evidence="1">
    <location>
        <begin position="19"/>
        <end position="51"/>
    </location>
</feature>
<reference evidence="2 3" key="1">
    <citation type="journal article" date="2008" name="PLoS Genet.">
        <title>Genomic islands in the pathogenic filamentous fungus Aspergillus fumigatus.</title>
        <authorList>
            <person name="Fedorova N.D."/>
            <person name="Khaldi N."/>
            <person name="Joardar V.S."/>
            <person name="Maiti R."/>
            <person name="Amedeo P."/>
            <person name="Anderson M.J."/>
            <person name="Crabtree J."/>
            <person name="Silva J.C."/>
            <person name="Badger J.H."/>
            <person name="Albarraq A."/>
            <person name="Angiuoli S."/>
            <person name="Bussey H."/>
            <person name="Bowyer P."/>
            <person name="Cotty P.J."/>
            <person name="Dyer P.S."/>
            <person name="Egan A."/>
            <person name="Galens K."/>
            <person name="Fraser-Liggett C.M."/>
            <person name="Haas B.J."/>
            <person name="Inman J.M."/>
            <person name="Kent R."/>
            <person name="Lemieux S."/>
            <person name="Malavazi I."/>
            <person name="Orvis J."/>
            <person name="Roemer T."/>
            <person name="Ronning C.M."/>
            <person name="Sundaram J.P."/>
            <person name="Sutton G."/>
            <person name="Turner G."/>
            <person name="Venter J.C."/>
            <person name="White O.R."/>
            <person name="Whitty B.R."/>
            <person name="Youngman P."/>
            <person name="Wolfe K.H."/>
            <person name="Goldman G.H."/>
            <person name="Wortman J.R."/>
            <person name="Jiang B."/>
            <person name="Denning D.W."/>
            <person name="Nierman W.C."/>
        </authorList>
    </citation>
    <scope>NUCLEOTIDE SEQUENCE [LARGE SCALE GENOMIC DNA]</scope>
    <source>
        <strain evidence="3">CBS 144.89 / FGSC A1163 / CEA10</strain>
    </source>
</reference>
<organism evidence="2 3">
    <name type="scientific">Aspergillus fumigatus (strain CBS 144.89 / FGSC A1163 / CEA10)</name>
    <name type="common">Neosartorya fumigata</name>
    <dbReference type="NCBI Taxonomy" id="451804"/>
    <lineage>
        <taxon>Eukaryota</taxon>
        <taxon>Fungi</taxon>
        <taxon>Dikarya</taxon>
        <taxon>Ascomycota</taxon>
        <taxon>Pezizomycotina</taxon>
        <taxon>Eurotiomycetes</taxon>
        <taxon>Eurotiomycetidae</taxon>
        <taxon>Eurotiales</taxon>
        <taxon>Aspergillaceae</taxon>
        <taxon>Aspergillus</taxon>
        <taxon>Aspergillus subgen. Fumigati</taxon>
    </lineage>
</organism>
<proteinExistence type="predicted"/>
<evidence type="ECO:0000256" key="1">
    <source>
        <dbReference type="SAM" id="MobiDB-lite"/>
    </source>
</evidence>
<protein>
    <submittedName>
        <fullName evidence="2">Uncharacterized protein</fullName>
    </submittedName>
</protein>
<keyword evidence="3" id="KW-1185">Reference proteome</keyword>